<feature type="signal peptide" evidence="3">
    <location>
        <begin position="1"/>
        <end position="25"/>
    </location>
</feature>
<proteinExistence type="predicted"/>
<dbReference type="InterPro" id="IPR055355">
    <property type="entry name" value="ZP-C"/>
</dbReference>
<feature type="domain" description="ZP" evidence="4">
    <location>
        <begin position="45"/>
        <end position="311"/>
    </location>
</feature>
<dbReference type="Pfam" id="PF00100">
    <property type="entry name" value="Zona_pellucida"/>
    <property type="match status" value="1"/>
</dbReference>
<dbReference type="InterPro" id="IPR055356">
    <property type="entry name" value="ZP-N"/>
</dbReference>
<dbReference type="Proteomes" id="UP000261540">
    <property type="component" value="Unplaced"/>
</dbReference>
<dbReference type="PANTHER" id="PTHR14002">
    <property type="entry name" value="ENDOGLIN/TGF-BETA RECEPTOR TYPE III"/>
    <property type="match status" value="1"/>
</dbReference>
<evidence type="ECO:0000256" key="2">
    <source>
        <dbReference type="ARBA" id="ARBA00023157"/>
    </source>
</evidence>
<dbReference type="Gene3D" id="2.60.40.4100">
    <property type="entry name" value="Zona pellucida, ZP-C domain"/>
    <property type="match status" value="1"/>
</dbReference>
<reference evidence="5" key="2">
    <citation type="submission" date="2025-09" db="UniProtKB">
        <authorList>
            <consortium name="Ensembl"/>
        </authorList>
    </citation>
    <scope>IDENTIFICATION</scope>
</reference>
<dbReference type="InterPro" id="IPR042235">
    <property type="entry name" value="ZP-C_dom"/>
</dbReference>
<dbReference type="Ensembl" id="ENSPKIT00000008500.1">
    <property type="protein sequence ID" value="ENSPKIP00000027729.1"/>
    <property type="gene ID" value="ENSPKIG00000009666.1"/>
</dbReference>
<dbReference type="AlphaFoldDB" id="A0A3B3SAG6"/>
<dbReference type="SMART" id="SM00241">
    <property type="entry name" value="ZP"/>
    <property type="match status" value="1"/>
</dbReference>
<evidence type="ECO:0000313" key="6">
    <source>
        <dbReference type="Proteomes" id="UP000261540"/>
    </source>
</evidence>
<dbReference type="PANTHER" id="PTHR14002:SF14">
    <property type="entry name" value="SI:DKEY-103G5.3"/>
    <property type="match status" value="1"/>
</dbReference>
<organism evidence="5 6">
    <name type="scientific">Paramormyrops kingsleyae</name>
    <dbReference type="NCBI Taxonomy" id="1676925"/>
    <lineage>
        <taxon>Eukaryota</taxon>
        <taxon>Metazoa</taxon>
        <taxon>Chordata</taxon>
        <taxon>Craniata</taxon>
        <taxon>Vertebrata</taxon>
        <taxon>Euteleostomi</taxon>
        <taxon>Actinopterygii</taxon>
        <taxon>Neopterygii</taxon>
        <taxon>Teleostei</taxon>
        <taxon>Osteoglossocephala</taxon>
        <taxon>Osteoglossomorpha</taxon>
        <taxon>Osteoglossiformes</taxon>
        <taxon>Mormyridae</taxon>
        <taxon>Paramormyrops</taxon>
    </lineage>
</organism>
<accession>A0A3B3SAG6</accession>
<sequence length="389" mass="43385">MSQRTEMLALVTSVAAVLLLPGQSATYNCSSVYDRIPGTEDLKVVCGTALITVDVNLCAAMWAGFDPARLAMNGKYNNSLCRGTIDAQADPPIVRFELPVNHTEESSCWQTLQTSSIQALVVGSYIDMPKSADAVISYSPDLSYHFSCHYPLVYFFNNSQITASSISVSTNEHHGHFFSSLSMGVYNDSSYSYPLIIPEAGLALRTKVFVEVKATNLTGNFHVLLDHCFATPLPYNVLSGEQHSFFTGCQLDKQTVMEKNGMGLSARFFFEVFRFLQHQDRDKSSMYLHCIVKLCKPSKCQVLFYKDTVESLLSLPMCCVPDRVGGRVMRFNVLVDGELPQPIEMSCFRCAPEGEEGPRIYLTCHRLIPQQCLQDQSIPKMMVWAVCFV</sequence>
<dbReference type="InterPro" id="IPR001507">
    <property type="entry name" value="ZP_dom"/>
</dbReference>
<dbReference type="PROSITE" id="PS51034">
    <property type="entry name" value="ZP_2"/>
    <property type="match status" value="1"/>
</dbReference>
<evidence type="ECO:0000313" key="5">
    <source>
        <dbReference type="Ensembl" id="ENSPKIP00000027729.1"/>
    </source>
</evidence>
<dbReference type="Pfam" id="PF23344">
    <property type="entry name" value="ZP-N"/>
    <property type="match status" value="1"/>
</dbReference>
<evidence type="ECO:0000259" key="4">
    <source>
        <dbReference type="PROSITE" id="PS51034"/>
    </source>
</evidence>
<keyword evidence="2" id="KW-1015">Disulfide bond</keyword>
<evidence type="ECO:0000256" key="1">
    <source>
        <dbReference type="ARBA" id="ARBA00022729"/>
    </source>
</evidence>
<feature type="chain" id="PRO_5017457552" evidence="3">
    <location>
        <begin position="26"/>
        <end position="389"/>
    </location>
</feature>
<protein>
    <submittedName>
        <fullName evidence="5">Si:dkey-103g5.3</fullName>
    </submittedName>
</protein>
<name>A0A3B3SAG6_9TELE</name>
<keyword evidence="6" id="KW-1185">Reference proteome</keyword>
<evidence type="ECO:0000256" key="3">
    <source>
        <dbReference type="SAM" id="SignalP"/>
    </source>
</evidence>
<keyword evidence="1 3" id="KW-0732">Signal</keyword>
<dbReference type="GeneTree" id="ENSGT00940000166045"/>
<reference evidence="5" key="1">
    <citation type="submission" date="2025-08" db="UniProtKB">
        <authorList>
            <consortium name="Ensembl"/>
        </authorList>
    </citation>
    <scope>IDENTIFICATION</scope>
</reference>